<protein>
    <submittedName>
        <fullName evidence="2">ParA family protein</fullName>
    </submittedName>
</protein>
<name>A0A3N5Y5H7_9ALTE</name>
<dbReference type="InterPro" id="IPR050678">
    <property type="entry name" value="DNA_Partitioning_ATPase"/>
</dbReference>
<dbReference type="AlphaFoldDB" id="A0A3N5Y5H7"/>
<dbReference type="PIRSF" id="PIRSF009320">
    <property type="entry name" value="Nuc_binding_HP_1000"/>
    <property type="match status" value="1"/>
</dbReference>
<dbReference type="InterPro" id="IPR027417">
    <property type="entry name" value="P-loop_NTPase"/>
</dbReference>
<dbReference type="PANTHER" id="PTHR13696:SF52">
    <property type="entry name" value="PARA FAMILY PROTEIN CT_582"/>
    <property type="match status" value="1"/>
</dbReference>
<keyword evidence="3" id="KW-1185">Reference proteome</keyword>
<sequence length="250" mass="27448">MTRIISCVNQKGGVGKTTLCANLAHALASLGKRVLVIDADPQGHLSQHLGVVDDPELGLFSVLQEEHTLLQASVKVTDSIALIPPGRQLVRLESVHMKPGRGLLLRKAMQQAALEEFDFVLLDCPPSNGFLVVNAIAASKELLIPVTPDYLGLSGLSKMAKQIKRYEQVMGDFTELWIVISRFQRRAVNREAEQKIRFYFGDKVTPQVIFERAATAESPGHGMSVLQYAPNSKSSDEFVALAEQISQRGE</sequence>
<dbReference type="InterPro" id="IPR025669">
    <property type="entry name" value="AAA_dom"/>
</dbReference>
<dbReference type="CDD" id="cd02042">
    <property type="entry name" value="ParAB_family"/>
    <property type="match status" value="1"/>
</dbReference>
<dbReference type="EMBL" id="RPOK01000001">
    <property type="protein sequence ID" value="RPJ68336.1"/>
    <property type="molecule type" value="Genomic_DNA"/>
</dbReference>
<accession>A0A3N5Y5H7</accession>
<dbReference type="SUPFAM" id="SSF52540">
    <property type="entry name" value="P-loop containing nucleoside triphosphate hydrolases"/>
    <property type="match status" value="1"/>
</dbReference>
<gene>
    <name evidence="2" type="ORF">DRW07_02700</name>
</gene>
<dbReference type="Pfam" id="PF13614">
    <property type="entry name" value="AAA_31"/>
    <property type="match status" value="1"/>
</dbReference>
<evidence type="ECO:0000313" key="2">
    <source>
        <dbReference type="EMBL" id="RPJ68336.1"/>
    </source>
</evidence>
<organism evidence="2 3">
    <name type="scientific">Alteromonas sediminis</name>
    <dbReference type="NCBI Taxonomy" id="2259342"/>
    <lineage>
        <taxon>Bacteria</taxon>
        <taxon>Pseudomonadati</taxon>
        <taxon>Pseudomonadota</taxon>
        <taxon>Gammaproteobacteria</taxon>
        <taxon>Alteromonadales</taxon>
        <taxon>Alteromonadaceae</taxon>
        <taxon>Alteromonas/Salinimonas group</taxon>
        <taxon>Alteromonas</taxon>
    </lineage>
</organism>
<comment type="caution">
    <text evidence="2">The sequence shown here is derived from an EMBL/GenBank/DDBJ whole genome shotgun (WGS) entry which is preliminary data.</text>
</comment>
<evidence type="ECO:0000259" key="1">
    <source>
        <dbReference type="Pfam" id="PF13614"/>
    </source>
</evidence>
<dbReference type="OrthoDB" id="9815116at2"/>
<evidence type="ECO:0000313" key="3">
    <source>
        <dbReference type="Proteomes" id="UP000275281"/>
    </source>
</evidence>
<dbReference type="RefSeq" id="WP_124026337.1">
    <property type="nucleotide sequence ID" value="NZ_JBHRSN010000005.1"/>
</dbReference>
<dbReference type="Gene3D" id="3.40.50.300">
    <property type="entry name" value="P-loop containing nucleotide triphosphate hydrolases"/>
    <property type="match status" value="1"/>
</dbReference>
<dbReference type="Proteomes" id="UP000275281">
    <property type="component" value="Unassembled WGS sequence"/>
</dbReference>
<reference evidence="2 3" key="1">
    <citation type="submission" date="2018-11" db="EMBL/GenBank/DDBJ databases">
        <authorList>
            <person name="Ye M.-Q."/>
            <person name="Du Z.-J."/>
        </authorList>
    </citation>
    <scope>NUCLEOTIDE SEQUENCE [LARGE SCALE GENOMIC DNA]</scope>
    <source>
        <strain evidence="2 3">U0105</strain>
    </source>
</reference>
<feature type="domain" description="AAA" evidence="1">
    <location>
        <begin position="3"/>
        <end position="168"/>
    </location>
</feature>
<dbReference type="PANTHER" id="PTHR13696">
    <property type="entry name" value="P-LOOP CONTAINING NUCLEOSIDE TRIPHOSPHATE HYDROLASE"/>
    <property type="match status" value="1"/>
</dbReference>
<proteinExistence type="predicted"/>